<accession>A0ABT1RKK7</accession>
<keyword evidence="1" id="KW-0812">Transmembrane</keyword>
<feature type="transmembrane region" description="Helical" evidence="1">
    <location>
        <begin position="35"/>
        <end position="55"/>
    </location>
</feature>
<sequence>MDENRNLEVEKTSEPGKATDQKFSLLARKVRRRRIVGTVLLVFVVILATVCIVNYKAAVTSQVPPIVLGRGGVDNGQTDTTVYYSLGFKQVVYESEYGRNYSMRLWPWEKVEENPPVLTAEQYRQMTEQLEKRNKDKADYSKYFNVFKTFDASILDVEQDKNQYRIYLKGAAYQFFEYRGNVYENVDGAPESRYKGFEQQPMIVTAVWDGKTFKIQDVKDYELGDGGSRSIYESFPKPVAVRLNTWIEGQTDWGQKAVERSRLKAAAHFGKPLADGTYLFFNEETSELELYQEVPDCWDPSGETGPQDNDVLIEKKPMKELKEQV</sequence>
<organism evidence="2 3">
    <name type="scientific">Anaerovorax odorimutans</name>
    <dbReference type="NCBI Taxonomy" id="109327"/>
    <lineage>
        <taxon>Bacteria</taxon>
        <taxon>Bacillati</taxon>
        <taxon>Bacillota</taxon>
        <taxon>Clostridia</taxon>
        <taxon>Peptostreptococcales</taxon>
        <taxon>Anaerovoracaceae</taxon>
        <taxon>Anaerovorax</taxon>
    </lineage>
</organism>
<keyword evidence="1" id="KW-1133">Transmembrane helix</keyword>
<evidence type="ECO:0000313" key="2">
    <source>
        <dbReference type="EMBL" id="MCQ4635712.1"/>
    </source>
</evidence>
<dbReference type="EMBL" id="JANFXK010000002">
    <property type="protein sequence ID" value="MCQ4635712.1"/>
    <property type="molecule type" value="Genomic_DNA"/>
</dbReference>
<evidence type="ECO:0000256" key="1">
    <source>
        <dbReference type="SAM" id="Phobius"/>
    </source>
</evidence>
<dbReference type="RefSeq" id="WP_256130900.1">
    <property type="nucleotide sequence ID" value="NZ_JANFXK010000002.1"/>
</dbReference>
<evidence type="ECO:0000313" key="3">
    <source>
        <dbReference type="Proteomes" id="UP001524502"/>
    </source>
</evidence>
<proteinExistence type="predicted"/>
<comment type="caution">
    <text evidence="2">The sequence shown here is derived from an EMBL/GenBank/DDBJ whole genome shotgun (WGS) entry which is preliminary data.</text>
</comment>
<keyword evidence="3" id="KW-1185">Reference proteome</keyword>
<protein>
    <submittedName>
        <fullName evidence="2">Uncharacterized protein</fullName>
    </submittedName>
</protein>
<gene>
    <name evidence="2" type="ORF">NE619_03135</name>
</gene>
<keyword evidence="1" id="KW-0472">Membrane</keyword>
<dbReference type="Proteomes" id="UP001524502">
    <property type="component" value="Unassembled WGS sequence"/>
</dbReference>
<reference evidence="2 3" key="1">
    <citation type="submission" date="2022-06" db="EMBL/GenBank/DDBJ databases">
        <title>Isolation of gut microbiota from human fecal samples.</title>
        <authorList>
            <person name="Pamer E.G."/>
            <person name="Barat B."/>
            <person name="Waligurski E."/>
            <person name="Medina S."/>
            <person name="Paddock L."/>
            <person name="Mostad J."/>
        </authorList>
    </citation>
    <scope>NUCLEOTIDE SEQUENCE [LARGE SCALE GENOMIC DNA]</scope>
    <source>
        <strain evidence="2 3">SL.3.17</strain>
    </source>
</reference>
<name>A0ABT1RKK7_9FIRM</name>